<dbReference type="EMBL" id="JAHZSV010000005">
    <property type="protein sequence ID" value="MBW8199249.1"/>
    <property type="molecule type" value="Genomic_DNA"/>
</dbReference>
<keyword evidence="1" id="KW-0812">Transmembrane</keyword>
<accession>A0ABS7EQB5</accession>
<name>A0ABS7EQB5_9FLAO</name>
<organism evidence="2 3">
    <name type="scientific">Flagellimonas abyssi</name>
    <dbReference type="NCBI Taxonomy" id="2864871"/>
    <lineage>
        <taxon>Bacteria</taxon>
        <taxon>Pseudomonadati</taxon>
        <taxon>Bacteroidota</taxon>
        <taxon>Flavobacteriia</taxon>
        <taxon>Flavobacteriales</taxon>
        <taxon>Flavobacteriaceae</taxon>
        <taxon>Flagellimonas</taxon>
    </lineage>
</organism>
<evidence type="ECO:0000256" key="1">
    <source>
        <dbReference type="SAM" id="Phobius"/>
    </source>
</evidence>
<dbReference type="RefSeq" id="WP_220112884.1">
    <property type="nucleotide sequence ID" value="NZ_JAHZSV010000005.1"/>
</dbReference>
<keyword evidence="1" id="KW-1133">Transmembrane helix</keyword>
<proteinExistence type="predicted"/>
<evidence type="ECO:0000313" key="2">
    <source>
        <dbReference type="EMBL" id="MBW8199249.1"/>
    </source>
</evidence>
<gene>
    <name evidence="2" type="ORF">K1F36_05380</name>
</gene>
<evidence type="ECO:0000313" key="3">
    <source>
        <dbReference type="Proteomes" id="UP001196136"/>
    </source>
</evidence>
<sequence length="178" mass="20254">MKKDKKNTFNTPEGYFENFNDRLMDKIKAEEAHENDGIIPKTDGFTLPDGYFDKVESNILSKTSEKETKIVPLGTNRYLLYTGVAAIAAIFILIFSITGNPTSDPITFDDLANAEIEAYLENTELEMTSYEIAEVVSLEEVELNDILVDDLEESIIMEYLDENVDDIEELNLEDLDYE</sequence>
<keyword evidence="1" id="KW-0472">Membrane</keyword>
<keyword evidence="3" id="KW-1185">Reference proteome</keyword>
<reference evidence="2 3" key="1">
    <citation type="submission" date="2021-08" db="EMBL/GenBank/DDBJ databases">
        <title>Muricauda profundi sp. nov., a marine bacterium isolated from deep seawater of the Mariana Trench.</title>
        <authorList>
            <person name="Wei Y."/>
        </authorList>
    </citation>
    <scope>NUCLEOTIDE SEQUENCE [LARGE SCALE GENOMIC DNA]</scope>
    <source>
        <strain evidence="2 3">W52</strain>
    </source>
</reference>
<protein>
    <submittedName>
        <fullName evidence="2">Uncharacterized protein</fullName>
    </submittedName>
</protein>
<dbReference type="Proteomes" id="UP001196136">
    <property type="component" value="Unassembled WGS sequence"/>
</dbReference>
<comment type="caution">
    <text evidence="2">The sequence shown here is derived from an EMBL/GenBank/DDBJ whole genome shotgun (WGS) entry which is preliminary data.</text>
</comment>
<feature type="transmembrane region" description="Helical" evidence="1">
    <location>
        <begin position="78"/>
        <end position="97"/>
    </location>
</feature>